<feature type="domain" description="HTH iclR-type" evidence="4">
    <location>
        <begin position="18"/>
        <end position="81"/>
    </location>
</feature>
<dbReference type="EMBL" id="RCZI01000008">
    <property type="protein sequence ID" value="TPG23683.1"/>
    <property type="molecule type" value="Genomic_DNA"/>
</dbReference>
<dbReference type="Pfam" id="PF09339">
    <property type="entry name" value="HTH_IclR"/>
    <property type="match status" value="1"/>
</dbReference>
<dbReference type="Proteomes" id="UP000319212">
    <property type="component" value="Unassembled WGS sequence"/>
</dbReference>
<dbReference type="Gene3D" id="3.30.450.40">
    <property type="match status" value="1"/>
</dbReference>
<dbReference type="Pfam" id="PF01614">
    <property type="entry name" value="IclR_C"/>
    <property type="match status" value="1"/>
</dbReference>
<dbReference type="AlphaFoldDB" id="A0A502DET4"/>
<dbReference type="InterPro" id="IPR029016">
    <property type="entry name" value="GAF-like_dom_sf"/>
</dbReference>
<dbReference type="InterPro" id="IPR050707">
    <property type="entry name" value="HTH_MetabolicPath_Reg"/>
</dbReference>
<dbReference type="InterPro" id="IPR005471">
    <property type="entry name" value="Tscrpt_reg_IclR_N"/>
</dbReference>
<name>A0A502DET4_9BURK</name>
<dbReference type="SMART" id="SM00346">
    <property type="entry name" value="HTH_ICLR"/>
    <property type="match status" value="1"/>
</dbReference>
<evidence type="ECO:0000256" key="3">
    <source>
        <dbReference type="ARBA" id="ARBA00023163"/>
    </source>
</evidence>
<dbReference type="GO" id="GO:0003677">
    <property type="term" value="F:DNA binding"/>
    <property type="evidence" value="ECO:0007669"/>
    <property type="project" value="UniProtKB-KW"/>
</dbReference>
<dbReference type="InterPro" id="IPR036390">
    <property type="entry name" value="WH_DNA-bd_sf"/>
</dbReference>
<dbReference type="InterPro" id="IPR014757">
    <property type="entry name" value="Tscrpt_reg_IclR_C"/>
</dbReference>
<evidence type="ECO:0000313" key="6">
    <source>
        <dbReference type="EMBL" id="TPG23683.1"/>
    </source>
</evidence>
<gene>
    <name evidence="6" type="ORF">EAH82_20040</name>
</gene>
<proteinExistence type="predicted"/>
<sequence>MAGMAMADELGDSSYKQVQGLTRGLAVLRALTASANGRAQISDISAATKLHRTTVRRLLETLGVEGFVERSGDDGAFQLTQEIKRLADNFSVFDNVAAAAADVLRDLTAEVTWPCSLATPYEHMMEIRAATHHLSPLSFHRGVIGRRLPMLLTSMGRAYLAFSSNVVRERTLDLIAARYELGEVPLMSLSTFRQILARTQEAGYGSNFGDWTADKKVAAIAVPVRGERNTVVACVNVVAITRATKPQQLAAKYLEPLRAAAKRIEKAL</sequence>
<dbReference type="PANTHER" id="PTHR30136">
    <property type="entry name" value="HELIX-TURN-HELIX TRANSCRIPTIONAL REGULATOR, ICLR FAMILY"/>
    <property type="match status" value="1"/>
</dbReference>
<keyword evidence="3" id="KW-0804">Transcription</keyword>
<evidence type="ECO:0000256" key="1">
    <source>
        <dbReference type="ARBA" id="ARBA00023015"/>
    </source>
</evidence>
<reference evidence="6 7" key="1">
    <citation type="journal article" date="2019" name="Environ. Microbiol.">
        <title>Species interactions and distinct microbial communities in high Arctic permafrost affected cryosols are associated with the CH4 and CO2 gas fluxes.</title>
        <authorList>
            <person name="Altshuler I."/>
            <person name="Hamel J."/>
            <person name="Turney S."/>
            <person name="Magnuson E."/>
            <person name="Levesque R."/>
            <person name="Greer C."/>
            <person name="Whyte L.G."/>
        </authorList>
    </citation>
    <scope>NUCLEOTIDE SEQUENCE [LARGE SCALE GENOMIC DNA]</scope>
    <source>
        <strain evidence="6 7">S06.C</strain>
    </source>
</reference>
<evidence type="ECO:0000259" key="5">
    <source>
        <dbReference type="PROSITE" id="PS51078"/>
    </source>
</evidence>
<dbReference type="GO" id="GO:0045892">
    <property type="term" value="P:negative regulation of DNA-templated transcription"/>
    <property type="evidence" value="ECO:0007669"/>
    <property type="project" value="TreeGrafter"/>
</dbReference>
<dbReference type="Gene3D" id="1.10.10.10">
    <property type="entry name" value="Winged helix-like DNA-binding domain superfamily/Winged helix DNA-binding domain"/>
    <property type="match status" value="1"/>
</dbReference>
<evidence type="ECO:0000313" key="7">
    <source>
        <dbReference type="Proteomes" id="UP000319212"/>
    </source>
</evidence>
<dbReference type="PANTHER" id="PTHR30136:SF23">
    <property type="entry name" value="DNA-BINDING TRANSCRIPTIONAL ACTIVATOR MHPR"/>
    <property type="match status" value="1"/>
</dbReference>
<comment type="caution">
    <text evidence="6">The sequence shown here is derived from an EMBL/GenBank/DDBJ whole genome shotgun (WGS) entry which is preliminary data.</text>
</comment>
<organism evidence="6 7">
    <name type="scientific">Variovorax guangxiensis</name>
    <dbReference type="NCBI Taxonomy" id="1775474"/>
    <lineage>
        <taxon>Bacteria</taxon>
        <taxon>Pseudomonadati</taxon>
        <taxon>Pseudomonadota</taxon>
        <taxon>Betaproteobacteria</taxon>
        <taxon>Burkholderiales</taxon>
        <taxon>Comamonadaceae</taxon>
        <taxon>Variovorax</taxon>
    </lineage>
</organism>
<dbReference type="InterPro" id="IPR036388">
    <property type="entry name" value="WH-like_DNA-bd_sf"/>
</dbReference>
<dbReference type="PROSITE" id="PS51077">
    <property type="entry name" value="HTH_ICLR"/>
    <property type="match status" value="1"/>
</dbReference>
<dbReference type="PROSITE" id="PS51078">
    <property type="entry name" value="ICLR_ED"/>
    <property type="match status" value="1"/>
</dbReference>
<dbReference type="OrthoDB" id="9807558at2"/>
<dbReference type="SUPFAM" id="SSF46785">
    <property type="entry name" value="Winged helix' DNA-binding domain"/>
    <property type="match status" value="1"/>
</dbReference>
<dbReference type="SUPFAM" id="SSF55781">
    <property type="entry name" value="GAF domain-like"/>
    <property type="match status" value="1"/>
</dbReference>
<feature type="domain" description="IclR-ED" evidence="5">
    <location>
        <begin position="82"/>
        <end position="268"/>
    </location>
</feature>
<accession>A0A502DET4</accession>
<dbReference type="GO" id="GO:0003700">
    <property type="term" value="F:DNA-binding transcription factor activity"/>
    <property type="evidence" value="ECO:0007669"/>
    <property type="project" value="TreeGrafter"/>
</dbReference>
<evidence type="ECO:0000256" key="2">
    <source>
        <dbReference type="ARBA" id="ARBA00023125"/>
    </source>
</evidence>
<evidence type="ECO:0000259" key="4">
    <source>
        <dbReference type="PROSITE" id="PS51077"/>
    </source>
</evidence>
<protein>
    <submittedName>
        <fullName evidence="6">Transcriptional regulator</fullName>
    </submittedName>
</protein>
<keyword evidence="1" id="KW-0805">Transcription regulation</keyword>
<keyword evidence="2" id="KW-0238">DNA-binding</keyword>